<organism evidence="3 4">
    <name type="scientific">Hominenteromicrobium mulieris</name>
    <dbReference type="NCBI Taxonomy" id="2885357"/>
    <lineage>
        <taxon>Bacteria</taxon>
        <taxon>Bacillati</taxon>
        <taxon>Bacillota</taxon>
        <taxon>Clostridia</taxon>
        <taxon>Eubacteriales</taxon>
        <taxon>Oscillospiraceae</taxon>
        <taxon>Hominenteromicrobium</taxon>
    </lineage>
</organism>
<feature type="compositionally biased region" description="Low complexity" evidence="1">
    <location>
        <begin position="28"/>
        <end position="43"/>
    </location>
</feature>
<keyword evidence="4" id="KW-1185">Reference proteome</keyword>
<evidence type="ECO:0000256" key="1">
    <source>
        <dbReference type="SAM" id="MobiDB-lite"/>
    </source>
</evidence>
<accession>A0AAE3AN12</accession>
<dbReference type="PROSITE" id="PS51257">
    <property type="entry name" value="PROKAR_LIPOPROTEIN"/>
    <property type="match status" value="1"/>
</dbReference>
<feature type="signal peptide" evidence="2">
    <location>
        <begin position="1"/>
        <end position="23"/>
    </location>
</feature>
<name>A0AAE3AN12_9FIRM</name>
<dbReference type="EMBL" id="JAJEQC010000009">
    <property type="protein sequence ID" value="MCC2137271.1"/>
    <property type="molecule type" value="Genomic_DNA"/>
</dbReference>
<sequence>MKKKQITALLLSALLIFGCSACAGNTNESSASSETSVSSAEPTPTEEPDVVPEDGMYTAEFKTDSSMFQANEACEGMGTLTVENGEMTFHVSLRSKKILNLYLGTAEDAKQNESEWLQPTTDTVTYKDGTSEEVYGFDIPLKSVDKDFDLALIGTKGTWYDHKVSVRDPQPIVEDTASDAETEVPEDGTYTCNVTLEGGSGRATIESPTELTVADGKMTAEITWSSPNYDYMIVDGEKYLPVNTEGNSVFEIPVAALDTALAVTADTTAMSTPHEIEYTLTFDSASLTA</sequence>
<evidence type="ECO:0000313" key="4">
    <source>
        <dbReference type="Proteomes" id="UP001199424"/>
    </source>
</evidence>
<feature type="chain" id="PRO_5042125173" evidence="2">
    <location>
        <begin position="24"/>
        <end position="289"/>
    </location>
</feature>
<comment type="caution">
    <text evidence="3">The sequence shown here is derived from an EMBL/GenBank/DDBJ whole genome shotgun (WGS) entry which is preliminary data.</text>
</comment>
<gene>
    <name evidence="3" type="ORF">LKD31_09595</name>
</gene>
<reference evidence="3" key="1">
    <citation type="submission" date="2021-10" db="EMBL/GenBank/DDBJ databases">
        <title>Anaerobic single-cell dispensing facilitates the cultivation of human gut bacteria.</title>
        <authorList>
            <person name="Afrizal A."/>
        </authorList>
    </citation>
    <scope>NUCLEOTIDE SEQUENCE</scope>
    <source>
        <strain evidence="3">CLA-AA-H250</strain>
    </source>
</reference>
<dbReference type="Proteomes" id="UP001199424">
    <property type="component" value="Unassembled WGS sequence"/>
</dbReference>
<feature type="region of interest" description="Disordered" evidence="1">
    <location>
        <begin position="27"/>
        <end position="53"/>
    </location>
</feature>
<keyword evidence="2" id="KW-0732">Signal</keyword>
<evidence type="ECO:0000256" key="2">
    <source>
        <dbReference type="SAM" id="SignalP"/>
    </source>
</evidence>
<protein>
    <submittedName>
        <fullName evidence="3">Iron transporter</fullName>
    </submittedName>
</protein>
<evidence type="ECO:0000313" key="3">
    <source>
        <dbReference type="EMBL" id="MCC2137271.1"/>
    </source>
</evidence>
<dbReference type="RefSeq" id="WP_308449519.1">
    <property type="nucleotide sequence ID" value="NZ_JAJEQC010000009.1"/>
</dbReference>
<proteinExistence type="predicted"/>
<dbReference type="AlphaFoldDB" id="A0AAE3AN12"/>